<evidence type="ECO:0000313" key="1">
    <source>
        <dbReference type="EMBL" id="MDT0603562.1"/>
    </source>
</evidence>
<keyword evidence="2" id="KW-1185">Reference proteome</keyword>
<sequence length="76" mass="8371">MNVRINGEVHMLQNIAKSKKSKVNLTDALEQYLTSKQQTMSFAVAVNSDFISKGQYSSTLLNDGDSIDVLFPIYGG</sequence>
<dbReference type="InterPro" id="IPR003749">
    <property type="entry name" value="ThiS/MoaD-like"/>
</dbReference>
<dbReference type="RefSeq" id="WP_311579934.1">
    <property type="nucleotide sequence ID" value="NZ_JAVRIF010000003.1"/>
</dbReference>
<dbReference type="SUPFAM" id="SSF54285">
    <property type="entry name" value="MoaD/ThiS"/>
    <property type="match status" value="1"/>
</dbReference>
<reference evidence="1 2" key="1">
    <citation type="submission" date="2023-09" db="EMBL/GenBank/DDBJ databases">
        <authorList>
            <person name="Rey-Velasco X."/>
        </authorList>
    </citation>
    <scope>NUCLEOTIDE SEQUENCE [LARGE SCALE GENOMIC DNA]</scope>
    <source>
        <strain evidence="1 2">W431</strain>
    </source>
</reference>
<proteinExistence type="predicted"/>
<protein>
    <submittedName>
        <fullName evidence="1">Sulfur carrier protein ThiS</fullName>
    </submittedName>
</protein>
<accession>A0ABU3A064</accession>
<dbReference type="InterPro" id="IPR012675">
    <property type="entry name" value="Beta-grasp_dom_sf"/>
</dbReference>
<dbReference type="NCBIfam" id="TIGR01683">
    <property type="entry name" value="thiS"/>
    <property type="match status" value="1"/>
</dbReference>
<organism evidence="1 2">
    <name type="scientific">Thalassotalea castellviae</name>
    <dbReference type="NCBI Taxonomy" id="3075612"/>
    <lineage>
        <taxon>Bacteria</taxon>
        <taxon>Pseudomonadati</taxon>
        <taxon>Pseudomonadota</taxon>
        <taxon>Gammaproteobacteria</taxon>
        <taxon>Alteromonadales</taxon>
        <taxon>Colwelliaceae</taxon>
        <taxon>Thalassotalea</taxon>
    </lineage>
</organism>
<evidence type="ECO:0000313" key="2">
    <source>
        <dbReference type="Proteomes" id="UP001266357"/>
    </source>
</evidence>
<name>A0ABU3A064_9GAMM</name>
<dbReference type="InterPro" id="IPR010035">
    <property type="entry name" value="Thi_S"/>
</dbReference>
<comment type="caution">
    <text evidence="1">The sequence shown here is derived from an EMBL/GenBank/DDBJ whole genome shotgun (WGS) entry which is preliminary data.</text>
</comment>
<dbReference type="Gene3D" id="3.10.20.30">
    <property type="match status" value="1"/>
</dbReference>
<dbReference type="Proteomes" id="UP001266357">
    <property type="component" value="Unassembled WGS sequence"/>
</dbReference>
<dbReference type="InterPro" id="IPR016155">
    <property type="entry name" value="Mopterin_synth/thiamin_S_b"/>
</dbReference>
<gene>
    <name evidence="1" type="primary">thiS</name>
    <name evidence="1" type="ORF">RM573_08130</name>
</gene>
<dbReference type="Pfam" id="PF02597">
    <property type="entry name" value="ThiS"/>
    <property type="match status" value="1"/>
</dbReference>
<dbReference type="EMBL" id="JAVRIF010000003">
    <property type="protein sequence ID" value="MDT0603562.1"/>
    <property type="molecule type" value="Genomic_DNA"/>
</dbReference>
<dbReference type="CDD" id="cd00565">
    <property type="entry name" value="Ubl_ThiS"/>
    <property type="match status" value="1"/>
</dbReference>